<organism evidence="2 3">
    <name type="scientific">Arabidopsis thaliana x Arabidopsis arenosa</name>
    <dbReference type="NCBI Taxonomy" id="1240361"/>
    <lineage>
        <taxon>Eukaryota</taxon>
        <taxon>Viridiplantae</taxon>
        <taxon>Streptophyta</taxon>
        <taxon>Embryophyta</taxon>
        <taxon>Tracheophyta</taxon>
        <taxon>Spermatophyta</taxon>
        <taxon>Magnoliopsida</taxon>
        <taxon>eudicotyledons</taxon>
        <taxon>Gunneridae</taxon>
        <taxon>Pentapetalae</taxon>
        <taxon>rosids</taxon>
        <taxon>malvids</taxon>
        <taxon>Brassicales</taxon>
        <taxon>Brassicaceae</taxon>
        <taxon>Camelineae</taxon>
        <taxon>Arabidopsis</taxon>
    </lineage>
</organism>
<dbReference type="Proteomes" id="UP000694240">
    <property type="component" value="Chromosome 3"/>
</dbReference>
<feature type="signal peptide" evidence="1">
    <location>
        <begin position="1"/>
        <end position="24"/>
    </location>
</feature>
<protein>
    <submittedName>
        <fullName evidence="2">Bifunctional inhibitor/plant lipid transfer protein/seed storage helical domain superfamily</fullName>
    </submittedName>
</protein>
<gene>
    <name evidence="2" type="ORF">ISN45_At03g052510</name>
</gene>
<dbReference type="EMBL" id="JAEFBK010000003">
    <property type="protein sequence ID" value="KAG7629081.1"/>
    <property type="molecule type" value="Genomic_DNA"/>
</dbReference>
<keyword evidence="1" id="KW-0732">Signal</keyword>
<dbReference type="AlphaFoldDB" id="A0A8T2FBZ7"/>
<feature type="chain" id="PRO_5035765580" evidence="1">
    <location>
        <begin position="25"/>
        <end position="96"/>
    </location>
</feature>
<sequence length="96" mass="11012">MKNISLMFIALVVLLTSLPTPTLSYCKESLHLCMQHLKLNDRPTWLKCCDRLIIPGPCMCKYIKDPVQWKEAYRLMASCGKTVPLNQSLKSYFKCG</sequence>
<evidence type="ECO:0000313" key="3">
    <source>
        <dbReference type="Proteomes" id="UP000694240"/>
    </source>
</evidence>
<proteinExistence type="predicted"/>
<accession>A0A8T2FBZ7</accession>
<keyword evidence="3" id="KW-1185">Reference proteome</keyword>
<name>A0A8T2FBZ7_9BRAS</name>
<comment type="caution">
    <text evidence="2">The sequence shown here is derived from an EMBL/GenBank/DDBJ whole genome shotgun (WGS) entry which is preliminary data.</text>
</comment>
<evidence type="ECO:0000313" key="2">
    <source>
        <dbReference type="EMBL" id="KAG7629081.1"/>
    </source>
</evidence>
<evidence type="ECO:0000256" key="1">
    <source>
        <dbReference type="SAM" id="SignalP"/>
    </source>
</evidence>
<reference evidence="2 3" key="1">
    <citation type="submission" date="2020-12" db="EMBL/GenBank/DDBJ databases">
        <title>Concerted genomic and epigenomic changes stabilize Arabidopsis allopolyploids.</title>
        <authorList>
            <person name="Chen Z."/>
        </authorList>
    </citation>
    <scope>NUCLEOTIDE SEQUENCE [LARGE SCALE GENOMIC DNA]</scope>
    <source>
        <strain evidence="2">Allo738</strain>
        <tissue evidence="2">Leaf</tissue>
    </source>
</reference>